<evidence type="ECO:0000313" key="13">
    <source>
        <dbReference type="Proteomes" id="UP001183582"/>
    </source>
</evidence>
<dbReference type="Proteomes" id="UP001183582">
    <property type="component" value="Unassembled WGS sequence"/>
</dbReference>
<sequence>MTDIAASPPARPPRAVRPLSVAGAALQLAALGVVGPVVFTILGVLLGVGIGLVPVIGIGLLLLLGFVYGLFALAFLEYARVDGLYDLSLPAVRPRTSGRPGFGGFLRTIWAQFTDPLMWRGVASAAVATVLGFIVLAAASILVSGIAVAFSPLYADGADAVRLERTPFDIPVSLGVPLGLLAVLLSAAAIVGVALLHGVIARAILVPSREGALAEQARTSSAQRAGAVRAADLERTRIERDLHDGVQPRLVSVGMTLGLAQQKIDSDPDAAKTLLAEAHTSTKAAITELRQLARGIHTSVLDDRGLDAALSALAARSHVPVALDVRIDERCSKTAETAAYFVIAEALTNAAKHSRASECRVVVRQREGGILWARVEDNGIGGARIVPGGGLDGIANRVLGAGGEFRLDSPVGGPTALEVSIPCAS</sequence>
<dbReference type="InterPro" id="IPR050482">
    <property type="entry name" value="Sensor_HK_TwoCompSys"/>
</dbReference>
<dbReference type="Gene3D" id="1.20.5.1930">
    <property type="match status" value="1"/>
</dbReference>
<dbReference type="RefSeq" id="WP_310890997.1">
    <property type="nucleotide sequence ID" value="NZ_BAAAGR010000001.1"/>
</dbReference>
<gene>
    <name evidence="12" type="ORF">KZC50_06015</name>
</gene>
<evidence type="ECO:0000259" key="11">
    <source>
        <dbReference type="Pfam" id="PF13796"/>
    </source>
</evidence>
<protein>
    <recommendedName>
        <fullName evidence="2">histidine kinase</fullName>
        <ecNumber evidence="2">2.7.13.3</ecNumber>
    </recommendedName>
</protein>
<dbReference type="GO" id="GO:0000155">
    <property type="term" value="F:phosphorelay sensor kinase activity"/>
    <property type="evidence" value="ECO:0007669"/>
    <property type="project" value="InterPro"/>
</dbReference>
<dbReference type="InterPro" id="IPR025828">
    <property type="entry name" value="Put_sensor_dom"/>
</dbReference>
<dbReference type="Pfam" id="PF13796">
    <property type="entry name" value="Sensor"/>
    <property type="match status" value="1"/>
</dbReference>
<dbReference type="SUPFAM" id="SSF55874">
    <property type="entry name" value="ATPase domain of HSP90 chaperone/DNA topoisomerase II/histidine kinase"/>
    <property type="match status" value="1"/>
</dbReference>
<dbReference type="PANTHER" id="PTHR24421">
    <property type="entry name" value="NITRATE/NITRITE SENSOR PROTEIN NARX-RELATED"/>
    <property type="match status" value="1"/>
</dbReference>
<dbReference type="GeneID" id="301457768"/>
<feature type="domain" description="Signal transduction histidine kinase subgroup 3 dimerisation and phosphoacceptor" evidence="10">
    <location>
        <begin position="234"/>
        <end position="300"/>
    </location>
</feature>
<evidence type="ECO:0000256" key="8">
    <source>
        <dbReference type="ARBA" id="ARBA00023012"/>
    </source>
</evidence>
<dbReference type="Pfam" id="PF07730">
    <property type="entry name" value="HisKA_3"/>
    <property type="match status" value="1"/>
</dbReference>
<evidence type="ECO:0000256" key="7">
    <source>
        <dbReference type="ARBA" id="ARBA00022840"/>
    </source>
</evidence>
<dbReference type="EC" id="2.7.13.3" evidence="2"/>
<accession>A0AAJ2HLH4</accession>
<keyword evidence="6" id="KW-0418">Kinase</keyword>
<feature type="transmembrane region" description="Helical" evidence="9">
    <location>
        <begin position="126"/>
        <end position="154"/>
    </location>
</feature>
<evidence type="ECO:0000256" key="2">
    <source>
        <dbReference type="ARBA" id="ARBA00012438"/>
    </source>
</evidence>
<dbReference type="InterPro" id="IPR036890">
    <property type="entry name" value="HATPase_C_sf"/>
</dbReference>
<feature type="transmembrane region" description="Helical" evidence="9">
    <location>
        <begin position="21"/>
        <end position="46"/>
    </location>
</feature>
<feature type="domain" description="Putative sensor" evidence="11">
    <location>
        <begin position="33"/>
        <end position="205"/>
    </location>
</feature>
<evidence type="ECO:0000256" key="1">
    <source>
        <dbReference type="ARBA" id="ARBA00000085"/>
    </source>
</evidence>
<evidence type="ECO:0000256" key="5">
    <source>
        <dbReference type="ARBA" id="ARBA00022741"/>
    </source>
</evidence>
<feature type="transmembrane region" description="Helical" evidence="9">
    <location>
        <begin position="52"/>
        <end position="76"/>
    </location>
</feature>
<organism evidence="12 13">
    <name type="scientific">Microbacterium aurantiacum</name>
    <dbReference type="NCBI Taxonomy" id="162393"/>
    <lineage>
        <taxon>Bacteria</taxon>
        <taxon>Bacillati</taxon>
        <taxon>Actinomycetota</taxon>
        <taxon>Actinomycetes</taxon>
        <taxon>Micrococcales</taxon>
        <taxon>Microbacteriaceae</taxon>
        <taxon>Microbacterium</taxon>
    </lineage>
</organism>
<evidence type="ECO:0000259" key="10">
    <source>
        <dbReference type="Pfam" id="PF07730"/>
    </source>
</evidence>
<dbReference type="GO" id="GO:0016020">
    <property type="term" value="C:membrane"/>
    <property type="evidence" value="ECO:0007669"/>
    <property type="project" value="InterPro"/>
</dbReference>
<keyword evidence="4" id="KW-0808">Transferase</keyword>
<dbReference type="AlphaFoldDB" id="A0AAJ2HLH4"/>
<dbReference type="PANTHER" id="PTHR24421:SF10">
    <property type="entry name" value="NITRATE_NITRITE SENSOR PROTEIN NARQ"/>
    <property type="match status" value="1"/>
</dbReference>
<keyword evidence="9" id="KW-0812">Transmembrane</keyword>
<dbReference type="EMBL" id="JAHWXH010000001">
    <property type="protein sequence ID" value="MDS0245168.1"/>
    <property type="molecule type" value="Genomic_DNA"/>
</dbReference>
<comment type="caution">
    <text evidence="12">The sequence shown here is derived from an EMBL/GenBank/DDBJ whole genome shotgun (WGS) entry which is preliminary data.</text>
</comment>
<keyword evidence="5" id="KW-0547">Nucleotide-binding</keyword>
<dbReference type="GO" id="GO:0005524">
    <property type="term" value="F:ATP binding"/>
    <property type="evidence" value="ECO:0007669"/>
    <property type="project" value="UniProtKB-KW"/>
</dbReference>
<evidence type="ECO:0000313" key="12">
    <source>
        <dbReference type="EMBL" id="MDS0245168.1"/>
    </source>
</evidence>
<evidence type="ECO:0000256" key="6">
    <source>
        <dbReference type="ARBA" id="ARBA00022777"/>
    </source>
</evidence>
<reference evidence="12 13" key="1">
    <citation type="submission" date="2021-06" db="EMBL/GenBank/DDBJ databases">
        <title>Genome-based taxonomic framework of Microbacterium strains isolated from marine environment, the description of four new species and reclassification of four preexisting species.</title>
        <authorList>
            <person name="Lee S.D."/>
            <person name="Kim S.-M."/>
            <person name="Byeon Y.-S."/>
            <person name="Yang H.L."/>
            <person name="Kim I.S."/>
        </authorList>
    </citation>
    <scope>NUCLEOTIDE SEQUENCE [LARGE SCALE GENOMIC DNA]</scope>
    <source>
        <strain evidence="12 13">KACC 20514</strain>
    </source>
</reference>
<keyword evidence="9" id="KW-0472">Membrane</keyword>
<evidence type="ECO:0000256" key="4">
    <source>
        <dbReference type="ARBA" id="ARBA00022679"/>
    </source>
</evidence>
<dbReference type="Gene3D" id="3.30.565.10">
    <property type="entry name" value="Histidine kinase-like ATPase, C-terminal domain"/>
    <property type="match status" value="1"/>
</dbReference>
<dbReference type="CDD" id="cd16917">
    <property type="entry name" value="HATPase_UhpB-NarQ-NarX-like"/>
    <property type="match status" value="1"/>
</dbReference>
<evidence type="ECO:0000256" key="9">
    <source>
        <dbReference type="SAM" id="Phobius"/>
    </source>
</evidence>
<proteinExistence type="predicted"/>
<keyword evidence="3" id="KW-0597">Phosphoprotein</keyword>
<keyword evidence="8" id="KW-0902">Two-component regulatory system</keyword>
<dbReference type="GO" id="GO:0046983">
    <property type="term" value="F:protein dimerization activity"/>
    <property type="evidence" value="ECO:0007669"/>
    <property type="project" value="InterPro"/>
</dbReference>
<evidence type="ECO:0000256" key="3">
    <source>
        <dbReference type="ARBA" id="ARBA00022553"/>
    </source>
</evidence>
<name>A0AAJ2HLH4_9MICO</name>
<keyword evidence="7" id="KW-0067">ATP-binding</keyword>
<keyword evidence="9" id="KW-1133">Transmembrane helix</keyword>
<feature type="transmembrane region" description="Helical" evidence="9">
    <location>
        <begin position="174"/>
        <end position="200"/>
    </location>
</feature>
<comment type="catalytic activity">
    <reaction evidence="1">
        <text>ATP + protein L-histidine = ADP + protein N-phospho-L-histidine.</text>
        <dbReference type="EC" id="2.7.13.3"/>
    </reaction>
</comment>
<dbReference type="InterPro" id="IPR011712">
    <property type="entry name" value="Sig_transdc_His_kin_sub3_dim/P"/>
</dbReference>